<keyword evidence="11" id="KW-0697">Rotamase</keyword>
<keyword evidence="11 14" id="KW-0413">Isomerase</keyword>
<evidence type="ECO:0000256" key="6">
    <source>
        <dbReference type="ARBA" id="ARBA00023136"/>
    </source>
</evidence>
<dbReference type="Proteomes" id="UP000295937">
    <property type="component" value="Unassembled WGS sequence"/>
</dbReference>
<name>A0A2P5T1G5_9GAMM</name>
<dbReference type="Gene3D" id="1.10.4030.10">
    <property type="entry name" value="Porin chaperone SurA, peptide-binding domain"/>
    <property type="match status" value="1"/>
</dbReference>
<evidence type="ECO:0000256" key="7">
    <source>
        <dbReference type="ARBA" id="ARBA00023186"/>
    </source>
</evidence>
<dbReference type="EMBL" id="PDKR01000005">
    <property type="protein sequence ID" value="PPI88406.1"/>
    <property type="molecule type" value="Genomic_DNA"/>
</dbReference>
<sequence length="618" mass="71131">MSSFGTLFNSLITRIILGLVILIFVVTNISGYLIHNRDYIAKVDGQKITSIELERAFNYELNQQRQNLGNSFNDLIKNNLYLNNIRQQVINYLINRLLLSNYANDLSLCINDDQLKKAIFNKQIFQVDGKFDNDKYNNIINKTGLTADQYVELLRKEISIQQLIQILINSDFILKGEAKKLGNLFFQKRIIRQAIIDVNLLAKKQTVNNEEIKEYYQQYADDFVIPEKFRISYIKLNANNIKQKTINESDIKDWYNKHKDNYYIEGRNRYRIIQTKTEINAKNILQQLNKGVSFYTLARTMSVDPISARKGGDIGWMYLSAIPQEIKTSNLTKKGQVSDIIKLPEGFLIVYLDDIKKGRTKSLSEVYGVVVDEIKKENMFNSFNDINKKVSAAALNNDSLNAVETQANIKANKTTWFTIDKIPKDINYNVIKEALSNTVSVVGTNSDVIKLDNYNSIVIHIDERKEKSLKPINQVRLKIINIIKQKKAQQQAKLKALNLLNAKDIKKSLAKEGITLSKYKIIGRNFKNPINNKVFELLENSSENNNRNASWGFVEDEKGNIVLIMLNKIVKEQHLQKNQINKLIDIIEKDHSQIMIKILLNNLSKHASVTYNYGVDTS</sequence>
<evidence type="ECO:0000256" key="9">
    <source>
        <dbReference type="ARBA" id="ARBA00040743"/>
    </source>
</evidence>
<comment type="subcellular location">
    <subcellularLocation>
        <location evidence="1">Cell inner membrane</location>
        <topology evidence="1">Single-pass type II membrane protein</topology>
        <orientation evidence="1">Periplasmic side</orientation>
    </subcellularLocation>
</comment>
<evidence type="ECO:0000256" key="8">
    <source>
        <dbReference type="ARBA" id="ARBA00038408"/>
    </source>
</evidence>
<dbReference type="InterPro" id="IPR000297">
    <property type="entry name" value="PPIase_PpiC"/>
</dbReference>
<gene>
    <name evidence="14" type="ORF">CRV09_03185</name>
</gene>
<evidence type="ECO:0000256" key="10">
    <source>
        <dbReference type="ARBA" id="ARBA00042775"/>
    </source>
</evidence>
<evidence type="ECO:0000256" key="3">
    <source>
        <dbReference type="ARBA" id="ARBA00022519"/>
    </source>
</evidence>
<dbReference type="Pfam" id="PF13145">
    <property type="entry name" value="Rotamase_2"/>
    <property type="match status" value="1"/>
</dbReference>
<organism evidence="14 15">
    <name type="scientific">Candidatus Pantoea edessiphila</name>
    <dbReference type="NCBI Taxonomy" id="2044610"/>
    <lineage>
        <taxon>Bacteria</taxon>
        <taxon>Pseudomonadati</taxon>
        <taxon>Pseudomonadota</taxon>
        <taxon>Gammaproteobacteria</taxon>
        <taxon>Enterobacterales</taxon>
        <taxon>Erwiniaceae</taxon>
        <taxon>Pantoea</taxon>
    </lineage>
</organism>
<evidence type="ECO:0000256" key="1">
    <source>
        <dbReference type="ARBA" id="ARBA00004382"/>
    </source>
</evidence>
<dbReference type="RefSeq" id="WP_136132714.1">
    <property type="nucleotide sequence ID" value="NZ_PDKR01000005.1"/>
</dbReference>
<keyword evidence="4 12" id="KW-0812">Transmembrane</keyword>
<dbReference type="SUPFAM" id="SSF109998">
    <property type="entry name" value="Triger factor/SurA peptide-binding domain-like"/>
    <property type="match status" value="1"/>
</dbReference>
<keyword evidence="2" id="KW-1003">Cell membrane</keyword>
<dbReference type="OrthoDB" id="9812372at2"/>
<evidence type="ECO:0000256" key="2">
    <source>
        <dbReference type="ARBA" id="ARBA00022475"/>
    </source>
</evidence>
<dbReference type="PANTHER" id="PTHR47529">
    <property type="entry name" value="PEPTIDYL-PROLYL CIS-TRANS ISOMERASE D"/>
    <property type="match status" value="1"/>
</dbReference>
<proteinExistence type="inferred from homology"/>
<evidence type="ECO:0000313" key="14">
    <source>
        <dbReference type="EMBL" id="PPI88406.1"/>
    </source>
</evidence>
<comment type="caution">
    <text evidence="14">The sequence shown here is derived from an EMBL/GenBank/DDBJ whole genome shotgun (WGS) entry which is preliminary data.</text>
</comment>
<dbReference type="Pfam" id="PF13624">
    <property type="entry name" value="SurA_N_3"/>
    <property type="match status" value="1"/>
</dbReference>
<feature type="transmembrane region" description="Helical" evidence="12">
    <location>
        <begin position="12"/>
        <end position="34"/>
    </location>
</feature>
<dbReference type="PANTHER" id="PTHR47529:SF1">
    <property type="entry name" value="PERIPLASMIC CHAPERONE PPID"/>
    <property type="match status" value="1"/>
</dbReference>
<dbReference type="AlphaFoldDB" id="A0A2P5T1G5"/>
<evidence type="ECO:0000256" key="11">
    <source>
        <dbReference type="PROSITE-ProRule" id="PRU00278"/>
    </source>
</evidence>
<keyword evidence="3" id="KW-0997">Cell inner membrane</keyword>
<keyword evidence="5 12" id="KW-1133">Transmembrane helix</keyword>
<dbReference type="InterPro" id="IPR027304">
    <property type="entry name" value="Trigger_fact/SurA_dom_sf"/>
</dbReference>
<keyword evidence="6 12" id="KW-0472">Membrane</keyword>
<dbReference type="GO" id="GO:0005886">
    <property type="term" value="C:plasma membrane"/>
    <property type="evidence" value="ECO:0007669"/>
    <property type="project" value="UniProtKB-SubCell"/>
</dbReference>
<reference evidence="14 15" key="1">
    <citation type="journal article" date="2018" name="Genome Biol. Evol.">
        <title>Cladogenesis and Genomic Streamlining in Extracellular Endosymbionts of Tropical Stink Bugs.</title>
        <authorList>
            <person name="Otero-Bravo A."/>
            <person name="Goffredi S."/>
            <person name="Sabree Z.L."/>
        </authorList>
    </citation>
    <scope>NUCLEOTIDE SEQUENCE [LARGE SCALE GENOMIC DNA]</scope>
    <source>
        <strain evidence="14 15">SoEO</strain>
    </source>
</reference>
<evidence type="ECO:0000256" key="12">
    <source>
        <dbReference type="SAM" id="Phobius"/>
    </source>
</evidence>
<dbReference type="PROSITE" id="PS50198">
    <property type="entry name" value="PPIC_PPIASE_2"/>
    <property type="match status" value="1"/>
</dbReference>
<keyword evidence="7" id="KW-0143">Chaperone</keyword>
<dbReference type="InterPro" id="IPR052029">
    <property type="entry name" value="PpiD_chaperone"/>
</dbReference>
<dbReference type="NCBIfam" id="NF008054">
    <property type="entry name" value="PRK10788.1"/>
    <property type="match status" value="1"/>
</dbReference>
<feature type="domain" description="PpiC" evidence="13">
    <location>
        <begin position="226"/>
        <end position="354"/>
    </location>
</feature>
<evidence type="ECO:0000256" key="5">
    <source>
        <dbReference type="ARBA" id="ARBA00022989"/>
    </source>
</evidence>
<accession>A0A2P5T1G5</accession>
<evidence type="ECO:0000313" key="15">
    <source>
        <dbReference type="Proteomes" id="UP000295937"/>
    </source>
</evidence>
<dbReference type="GO" id="GO:0003755">
    <property type="term" value="F:peptidyl-prolyl cis-trans isomerase activity"/>
    <property type="evidence" value="ECO:0007669"/>
    <property type="project" value="UniProtKB-KW"/>
</dbReference>
<dbReference type="SUPFAM" id="SSF54534">
    <property type="entry name" value="FKBP-like"/>
    <property type="match status" value="1"/>
</dbReference>
<comment type="similarity">
    <text evidence="8">Belongs to the PpiD chaperone family.</text>
</comment>
<evidence type="ECO:0000256" key="4">
    <source>
        <dbReference type="ARBA" id="ARBA00022692"/>
    </source>
</evidence>
<protein>
    <recommendedName>
        <fullName evidence="9">Periplasmic chaperone PpiD</fullName>
    </recommendedName>
    <alternativeName>
        <fullName evidence="10">Periplasmic folding chaperone</fullName>
    </alternativeName>
</protein>
<dbReference type="Gene3D" id="3.10.50.40">
    <property type="match status" value="1"/>
</dbReference>
<evidence type="ECO:0000259" key="13">
    <source>
        <dbReference type="PROSITE" id="PS50198"/>
    </source>
</evidence>
<dbReference type="InterPro" id="IPR046357">
    <property type="entry name" value="PPIase_dom_sf"/>
</dbReference>